<comment type="subcellular location">
    <subcellularLocation>
        <location evidence="1">Golgi apparatus</location>
    </subcellularLocation>
</comment>
<feature type="compositionally biased region" description="Polar residues" evidence="3">
    <location>
        <begin position="1258"/>
        <end position="1269"/>
    </location>
</feature>
<evidence type="ECO:0000313" key="10">
    <source>
        <dbReference type="Proteomes" id="UP001182556"/>
    </source>
</evidence>
<evidence type="ECO:0000259" key="8">
    <source>
        <dbReference type="Pfam" id="PF26283"/>
    </source>
</evidence>
<name>A0AAD9FSF7_PAPLA</name>
<evidence type="ECO:0000259" key="5">
    <source>
        <dbReference type="Pfam" id="PF26251"/>
    </source>
</evidence>
<dbReference type="PANTHER" id="PTHR21512:SF5">
    <property type="entry name" value="TRAFFICKING PROTEIN PARTICLE COMPLEX SUBUNIT 9"/>
    <property type="match status" value="1"/>
</dbReference>
<reference evidence="9" key="1">
    <citation type="submission" date="2023-02" db="EMBL/GenBank/DDBJ databases">
        <title>Identification and recombinant expression of a fungal hydrolase from Papiliotrema laurentii that hydrolyzes apple cutin and clears colloidal polyester polyurethane.</title>
        <authorList>
            <consortium name="DOE Joint Genome Institute"/>
            <person name="Roman V.A."/>
            <person name="Bojanowski C."/>
            <person name="Crable B.R."/>
            <person name="Wagner D.N."/>
            <person name="Hung C.S."/>
            <person name="Nadeau L.J."/>
            <person name="Schratz L."/>
            <person name="Haridas S."/>
            <person name="Pangilinan J."/>
            <person name="Lipzen A."/>
            <person name="Na H."/>
            <person name="Yan M."/>
            <person name="Ng V."/>
            <person name="Grigoriev I.V."/>
            <person name="Spatafora J.W."/>
            <person name="Barlow D."/>
            <person name="Biffinger J."/>
            <person name="Kelley-Loughnane N."/>
            <person name="Varaljay V.A."/>
            <person name="Crookes-Goodson W.J."/>
        </authorList>
    </citation>
    <scope>NUCLEOTIDE SEQUENCE</scope>
    <source>
        <strain evidence="9">5307AH</strain>
    </source>
</reference>
<evidence type="ECO:0000259" key="6">
    <source>
        <dbReference type="Pfam" id="PF26254"/>
    </source>
</evidence>
<dbReference type="InterPro" id="IPR058563">
    <property type="entry name" value="Trs120_TRAPPC9_N"/>
</dbReference>
<keyword evidence="2" id="KW-0333">Golgi apparatus</keyword>
<gene>
    <name evidence="9" type="ORF">DB88DRAFT_538791</name>
</gene>
<feature type="domain" description="Trs120/TRAPPC9 fourth Ig-like" evidence="8">
    <location>
        <begin position="1433"/>
        <end position="1542"/>
    </location>
</feature>
<feature type="domain" description="Trs120/TRAPPC9 TPR region" evidence="5">
    <location>
        <begin position="569"/>
        <end position="844"/>
    </location>
</feature>
<dbReference type="Proteomes" id="UP001182556">
    <property type="component" value="Unassembled WGS sequence"/>
</dbReference>
<dbReference type="Pfam" id="PF26254">
    <property type="entry name" value="Ig_TRAPPC9-Trs120_1st"/>
    <property type="match status" value="1"/>
</dbReference>
<feature type="compositionally biased region" description="Polar residues" evidence="3">
    <location>
        <begin position="297"/>
        <end position="327"/>
    </location>
</feature>
<feature type="domain" description="Trs120/TRAPPC9 third Ig-like" evidence="7">
    <location>
        <begin position="1274"/>
        <end position="1419"/>
    </location>
</feature>
<dbReference type="InterPro" id="IPR058564">
    <property type="entry name" value="TPR_TRAPPC9_Trs120"/>
</dbReference>
<evidence type="ECO:0000259" key="4">
    <source>
        <dbReference type="Pfam" id="PF08626"/>
    </source>
</evidence>
<dbReference type="Pfam" id="PF26283">
    <property type="entry name" value="Ig_TRAPPC9-Trs120_4th"/>
    <property type="match status" value="1"/>
</dbReference>
<keyword evidence="10" id="KW-1185">Reference proteome</keyword>
<feature type="compositionally biased region" description="Low complexity" evidence="3">
    <location>
        <begin position="374"/>
        <end position="414"/>
    </location>
</feature>
<proteinExistence type="predicted"/>
<dbReference type="Pfam" id="PF26282">
    <property type="entry name" value="Ig_TRAPPC9-Trs120_3rd"/>
    <property type="match status" value="1"/>
</dbReference>
<evidence type="ECO:0000256" key="3">
    <source>
        <dbReference type="SAM" id="MobiDB-lite"/>
    </source>
</evidence>
<feature type="region of interest" description="Disordered" evidence="3">
    <location>
        <begin position="1243"/>
        <end position="1269"/>
    </location>
</feature>
<feature type="region of interest" description="Disordered" evidence="3">
    <location>
        <begin position="201"/>
        <end position="226"/>
    </location>
</feature>
<dbReference type="EMBL" id="JAODAN010000003">
    <property type="protein sequence ID" value="KAK1925338.1"/>
    <property type="molecule type" value="Genomic_DNA"/>
</dbReference>
<evidence type="ECO:0000313" key="9">
    <source>
        <dbReference type="EMBL" id="KAK1925338.1"/>
    </source>
</evidence>
<dbReference type="InterPro" id="IPR058567">
    <property type="entry name" value="Ig_TRAPPC9_Trs120_3rd"/>
</dbReference>
<dbReference type="Pfam" id="PF08626">
    <property type="entry name" value="TRAPPC9-Trs120"/>
    <property type="match status" value="1"/>
</dbReference>
<sequence length="1566" mass="168708">MALPQSLSPLADPGSLCKLQILLVPVHSESSHLPNQTYAHWSSLIKRHTILRGDELSRPTPTVNSHTRGSASNPRARFLPASSSTSISRGGAPNHVHLTYPSHPPARHLGNLSLLRLAAFPLIVLGIAVDEDHVEGYAVNGIEEENEGDISAGPSTTPTVATFQDREFKPSLSDSFANALAEIFPPTSPFPLVKRLIVVPPTSPTPSTPSAKNSRPGSASSRSTGKAKMTDVLYAPTKGVEVWLGRLLGEVVGGVLGELGDLATALETPAGLKTLSSTLLPSLTSSLPHPHMDTLLPTPSKSVTPTNDPSRPRSTTPVSVHPTQSAEALSIQSSMGISLTRALTPGGRPTSVGPPSLPPIQTSVVSPAPPSAPTPASSNPFRRSSALSSPFTRSSSSNSLASSASNANAPPSSATGTKYTSAPLHGLAGGRLLKLLGDMYLLAGMYSDAIKCFDDGAERCRSVGDVLWEALAREGRAVAGIGEAWEGRDGSTMTQAFPGSPIPVEILAHFLSALACLSRAPLPYPPTILSPSPQAVSGRISFPGSEPAKPGAVGTGEGLLAYLHTGLALRISHFLLIIWASGGWGSIALSALLAHALPRSFPGPLSTQAARDPELRRRRNRSIRQLGIKSLLSRHSIFDHAESALGPHHRAMTKPEQLALHVEVAWLARWLDLPRKEACVTREVVKRIAVMVVEAREESRRGPSTSHTKANTPTSAFSDASVGLGLGMAVSSQAVAVRRKESTDGNAGVVALFERALTLMGVDMLDIDSDASSHLAVDAMESNNPRFGWPELQVEMMKEGIAVAEALPDHLAVVRLCISALNGLHTYLNPPSQAHVAKMLPAALSVVRRRGMELGTLPWWIPGKVVMSIELASLPPNRLPIEHSVQEIQPSEGKRDPFLYNPRLRATEVGKTVLVANEPADVFVTLQNPFAFDLDIQDVSLSTVGVPFITNPLPIFLPPNSVQTVRITGVAPTAGAMQIRGVTLRLPDGSSNEFLLPLLSDREKQAREKRKSRLAVDLSKSKRQGMDARWFAIIASAPELDEAPQKWLECKIVEEQPLVWIKKSSLTHGTVMLFNGEACVWQTQLVTRLSIRSTIKITLENSSSTQVDFVKLSFEDSASKEIQAILAEGDLSGQQAHDLEYDMIKRPVFSWSAEGETVIPPGGRTTIVVTCLGKVGCTDGSIRIDYGCLKRSLESTAADDSAKSFQTRQITFPVLFTVYHTLEPHSFDLVRLLPDPARTYKDGSSAKDALLPVPSGPSRRTSSGLTPRSSSFQTIGDALLTDTLREEMDNDHCLVGLSVRNVYGVPFEVSLSRKGQGEPVTANRLVPPGATERIFLPISRLSLTREESSKPIPTLSERQYVVDKTKKTTEQVALERELFWYREKLFSLLEATWVEPGSRRSGTLSLRDQYLSPAHLAVLRLDDLEIDLACRPRSGSTVKSTEFNDISITITNRLDRPMKPFVRIEPLPSSSLDASWAAPHTAPSRRSQSTLPAAMKNVVFDGTLATVLDTVQPGELIEHRVGVVFLANGLFGFRAAVEEVAVHLGRDAHGEDNPVRFSPLLRVEVE</sequence>
<feature type="region of interest" description="Disordered" evidence="3">
    <location>
        <begin position="340"/>
        <end position="418"/>
    </location>
</feature>
<evidence type="ECO:0000256" key="1">
    <source>
        <dbReference type="ARBA" id="ARBA00004555"/>
    </source>
</evidence>
<evidence type="ECO:0000259" key="7">
    <source>
        <dbReference type="Pfam" id="PF26282"/>
    </source>
</evidence>
<dbReference type="InterPro" id="IPR058568">
    <property type="entry name" value="Ig_TRAPPC9_Trs120_4th"/>
</dbReference>
<organism evidence="9 10">
    <name type="scientific">Papiliotrema laurentii</name>
    <name type="common">Cryptococcus laurentii</name>
    <dbReference type="NCBI Taxonomy" id="5418"/>
    <lineage>
        <taxon>Eukaryota</taxon>
        <taxon>Fungi</taxon>
        <taxon>Dikarya</taxon>
        <taxon>Basidiomycota</taxon>
        <taxon>Agaricomycotina</taxon>
        <taxon>Tremellomycetes</taxon>
        <taxon>Tremellales</taxon>
        <taxon>Rhynchogastremaceae</taxon>
        <taxon>Papiliotrema</taxon>
    </lineage>
</organism>
<evidence type="ECO:0000256" key="2">
    <source>
        <dbReference type="ARBA" id="ARBA00023034"/>
    </source>
</evidence>
<dbReference type="InterPro" id="IPR058565">
    <property type="entry name" value="Ig_TRAPPC9_Trs120_1st"/>
</dbReference>
<dbReference type="GO" id="GO:0005802">
    <property type="term" value="C:trans-Golgi network"/>
    <property type="evidence" value="ECO:0007669"/>
    <property type="project" value="TreeGrafter"/>
</dbReference>
<accession>A0AAD9FSF7</accession>
<comment type="caution">
    <text evidence="9">The sequence shown here is derived from an EMBL/GenBank/DDBJ whole genome shotgun (WGS) entry which is preliminary data.</text>
</comment>
<dbReference type="PANTHER" id="PTHR21512">
    <property type="entry name" value="TRAFFICKING PROTEIN PARTICLE COMPLEX SUBUNIT 9"/>
    <property type="match status" value="1"/>
</dbReference>
<feature type="domain" description="Trs120/TRAPPC9 first Ig-like" evidence="6">
    <location>
        <begin position="866"/>
        <end position="1028"/>
    </location>
</feature>
<dbReference type="Pfam" id="PF26251">
    <property type="entry name" value="TPR_TRAPPC9-Trs120"/>
    <property type="match status" value="1"/>
</dbReference>
<feature type="compositionally biased region" description="Polar residues" evidence="3">
    <location>
        <begin position="59"/>
        <end position="73"/>
    </location>
</feature>
<feature type="domain" description="Trs120/TRAPPC9 N-terminal" evidence="4">
    <location>
        <begin position="368"/>
        <end position="481"/>
    </location>
</feature>
<protein>
    <submittedName>
        <fullName evidence="9">Transport protein Trs120 or TRAPPC9 TRAPP II complex subunit-domain-containing protein</fullName>
    </submittedName>
</protein>
<dbReference type="InterPro" id="IPR013935">
    <property type="entry name" value="Trs120_TRAPPC9"/>
</dbReference>
<feature type="region of interest" description="Disordered" evidence="3">
    <location>
        <begin position="286"/>
        <end position="327"/>
    </location>
</feature>
<dbReference type="Pfam" id="PF26280">
    <property type="entry name" value="Ig_TRAPPC9-Trs120_2nd"/>
    <property type="match status" value="1"/>
</dbReference>
<feature type="region of interest" description="Disordered" evidence="3">
    <location>
        <begin position="55"/>
        <end position="92"/>
    </location>
</feature>
<feature type="compositionally biased region" description="Polar residues" evidence="3">
    <location>
        <begin position="211"/>
        <end position="224"/>
    </location>
</feature>